<reference evidence="1 2" key="1">
    <citation type="submission" date="2023-07" db="EMBL/GenBank/DDBJ databases">
        <title>Sorghum-associated microbial communities from plants grown in Nebraska, USA.</title>
        <authorList>
            <person name="Schachtman D."/>
        </authorList>
    </citation>
    <scope>NUCLEOTIDE SEQUENCE [LARGE SCALE GENOMIC DNA]</scope>
    <source>
        <strain evidence="1 2">DS1001</strain>
    </source>
</reference>
<organism evidence="1 2">
    <name type="scientific">Pseudarthrobacter niigatensis</name>
    <dbReference type="NCBI Taxonomy" id="369935"/>
    <lineage>
        <taxon>Bacteria</taxon>
        <taxon>Bacillati</taxon>
        <taxon>Actinomycetota</taxon>
        <taxon>Actinomycetes</taxon>
        <taxon>Micrococcales</taxon>
        <taxon>Micrococcaceae</taxon>
        <taxon>Pseudarthrobacter</taxon>
    </lineage>
</organism>
<dbReference type="EMBL" id="JAUSTB010000001">
    <property type="protein sequence ID" value="MDQ0144625.1"/>
    <property type="molecule type" value="Genomic_DNA"/>
</dbReference>
<protein>
    <submittedName>
        <fullName evidence="1">Uncharacterized protein</fullName>
    </submittedName>
</protein>
<evidence type="ECO:0000313" key="1">
    <source>
        <dbReference type="EMBL" id="MDQ0144625.1"/>
    </source>
</evidence>
<gene>
    <name evidence="1" type="ORF">J2T23_000499</name>
</gene>
<comment type="caution">
    <text evidence="1">The sequence shown here is derived from an EMBL/GenBank/DDBJ whole genome shotgun (WGS) entry which is preliminary data.</text>
</comment>
<name>A0AAJ1WEA4_9MICC</name>
<accession>A0AAJ1WEA4</accession>
<evidence type="ECO:0000313" key="2">
    <source>
        <dbReference type="Proteomes" id="UP001239267"/>
    </source>
</evidence>
<keyword evidence="2" id="KW-1185">Reference proteome</keyword>
<dbReference type="Proteomes" id="UP001239267">
    <property type="component" value="Unassembled WGS sequence"/>
</dbReference>
<proteinExistence type="predicted"/>
<sequence>MQRQTSPGMVEVNVNDSSDVDHALTEAIKAIRDAAIRHQTGIMVTRVAPGRYIVRAHPAVPFGLTRQQHE</sequence>
<dbReference type="AlphaFoldDB" id="A0AAJ1WEA4"/>
<dbReference type="RefSeq" id="WP_307356802.1">
    <property type="nucleotide sequence ID" value="NZ_JAUSTB010000001.1"/>
</dbReference>